<evidence type="ECO:0000313" key="2">
    <source>
        <dbReference type="Proteomes" id="UP001156919"/>
    </source>
</evidence>
<name>A0A976YF39_9CAUD</name>
<evidence type="ECO:0000313" key="1">
    <source>
        <dbReference type="EMBL" id="UVF62277.1"/>
    </source>
</evidence>
<sequence>MNVYSTSKALFHLDRLQELKKNNPISPTLIQIDLEAYCNDNCSFCSYRKDDGYNKNMLKLIDGCPSDDLWIY</sequence>
<keyword evidence="2" id="KW-1185">Reference proteome</keyword>
<dbReference type="Proteomes" id="UP001156919">
    <property type="component" value="Segment"/>
</dbReference>
<protein>
    <submittedName>
        <fullName evidence="1">Uncharacterized protein</fullName>
    </submittedName>
</protein>
<organism evidence="1 2">
    <name type="scientific">Nitrososphaeria virus YSH_462411</name>
    <dbReference type="NCBI Taxonomy" id="3071321"/>
    <lineage>
        <taxon>Viruses</taxon>
        <taxon>Duplodnaviria</taxon>
        <taxon>Heunggongvirae</taxon>
        <taxon>Uroviricota</taxon>
        <taxon>Caudoviricetes</taxon>
        <taxon>Juravirales</taxon>
        <taxon>Yangangviridae</taxon>
        <taxon>Nohelivirus</taxon>
        <taxon>Nohelivirus yangshanense</taxon>
    </lineage>
</organism>
<reference evidence="1 2" key="1">
    <citation type="submission" date="2022-05" db="EMBL/GenBank/DDBJ databases">
        <title>Diverse viruses of marine archaea discovered using metagenomics.</title>
        <authorList>
            <person name="Zhou Y."/>
        </authorList>
    </citation>
    <scope>NUCLEOTIDE SEQUENCE [LARGE SCALE GENOMIC DNA]</scope>
    <source>
        <strain evidence="1">YSH_462411</strain>
    </source>
</reference>
<dbReference type="EMBL" id="ON649699">
    <property type="protein sequence ID" value="UVF62277.1"/>
    <property type="molecule type" value="Genomic_DNA"/>
</dbReference>
<accession>A0A976YF39</accession>
<proteinExistence type="predicted"/>